<evidence type="ECO:0000256" key="1">
    <source>
        <dbReference type="ARBA" id="ARBA00004514"/>
    </source>
</evidence>
<organism evidence="8 9">
    <name type="scientific">Ornithinibacillus xuwenensis</name>
    <dbReference type="NCBI Taxonomy" id="3144668"/>
    <lineage>
        <taxon>Bacteria</taxon>
        <taxon>Bacillati</taxon>
        <taxon>Bacillota</taxon>
        <taxon>Bacilli</taxon>
        <taxon>Bacillales</taxon>
        <taxon>Bacillaceae</taxon>
        <taxon>Ornithinibacillus</taxon>
    </lineage>
</organism>
<keyword evidence="8" id="KW-0966">Cell projection</keyword>
<comment type="caution">
    <text evidence="8">The sequence shown here is derived from an EMBL/GenBank/DDBJ whole genome shotgun (WGS) entry which is preliminary data.</text>
</comment>
<evidence type="ECO:0000256" key="7">
    <source>
        <dbReference type="ARBA" id="ARBA00093797"/>
    </source>
</evidence>
<dbReference type="InterPro" id="IPR008622">
    <property type="entry name" value="FliT"/>
</dbReference>
<evidence type="ECO:0000313" key="9">
    <source>
        <dbReference type="Proteomes" id="UP001444625"/>
    </source>
</evidence>
<dbReference type="Proteomes" id="UP001444625">
    <property type="component" value="Unassembled WGS sequence"/>
</dbReference>
<evidence type="ECO:0000256" key="4">
    <source>
        <dbReference type="ARBA" id="ARBA00023186"/>
    </source>
</evidence>
<dbReference type="EMBL" id="JBDIML010000006">
    <property type="protein sequence ID" value="MEN2768741.1"/>
    <property type="molecule type" value="Genomic_DNA"/>
</dbReference>
<evidence type="ECO:0000313" key="8">
    <source>
        <dbReference type="EMBL" id="MEN2768741.1"/>
    </source>
</evidence>
<keyword evidence="9" id="KW-1185">Reference proteome</keyword>
<name>A0ABU9XKB9_9BACI</name>
<gene>
    <name evidence="8" type="ORF">ABC228_16270</name>
</gene>
<protein>
    <recommendedName>
        <fullName evidence="7">Flagellar protein FliT</fullName>
    </recommendedName>
</protein>
<keyword evidence="8" id="KW-0969">Cilium</keyword>
<evidence type="ECO:0000256" key="6">
    <source>
        <dbReference type="ARBA" id="ARBA00093785"/>
    </source>
</evidence>
<evidence type="ECO:0000256" key="3">
    <source>
        <dbReference type="ARBA" id="ARBA00022795"/>
    </source>
</evidence>
<keyword evidence="8" id="KW-0282">Flagellum</keyword>
<dbReference type="RefSeq" id="WP_345826235.1">
    <property type="nucleotide sequence ID" value="NZ_JBDIML010000006.1"/>
</dbReference>
<reference evidence="8 9" key="1">
    <citation type="submission" date="2024-05" db="EMBL/GenBank/DDBJ databases">
        <authorList>
            <person name="Haq I."/>
            <person name="Ullah Z."/>
            <person name="Ahmad R."/>
            <person name="Li M."/>
            <person name="Tong Y."/>
        </authorList>
    </citation>
    <scope>NUCLEOTIDE SEQUENCE [LARGE SCALE GENOMIC DNA]</scope>
    <source>
        <strain evidence="8 9">16A2E</strain>
    </source>
</reference>
<keyword evidence="2" id="KW-0963">Cytoplasm</keyword>
<proteinExistence type="inferred from homology"/>
<comment type="similarity">
    <text evidence="6">Belongs to the bacillales FliT family.</text>
</comment>
<comment type="function">
    <text evidence="5">May act as an export chaperone for the filament capping protein FliD.</text>
</comment>
<evidence type="ECO:0000256" key="5">
    <source>
        <dbReference type="ARBA" id="ARBA00093765"/>
    </source>
</evidence>
<keyword evidence="4" id="KW-0143">Chaperone</keyword>
<sequence length="117" mass="13955">MNRVEPIYAITMRIQELLDDKISSNHRQEVLDEINQLLIQRGTYMEEISEPYTSEELNLGKQIVTLNKSIQEKMDKLFKTLKIEMKQLKQQKNSNRKYINPYENVQTVDGMFMDKKK</sequence>
<comment type="subcellular location">
    <subcellularLocation>
        <location evidence="1">Cytoplasm</location>
        <location evidence="1">Cytosol</location>
    </subcellularLocation>
</comment>
<evidence type="ECO:0000256" key="2">
    <source>
        <dbReference type="ARBA" id="ARBA00022490"/>
    </source>
</evidence>
<dbReference type="Pfam" id="PF05400">
    <property type="entry name" value="FliT"/>
    <property type="match status" value="1"/>
</dbReference>
<accession>A0ABU9XKB9</accession>
<keyword evidence="3" id="KW-1005">Bacterial flagellum biogenesis</keyword>